<dbReference type="InterPro" id="IPR001266">
    <property type="entry name" value="Ribosomal_eS19"/>
</dbReference>
<dbReference type="GO" id="GO:0003723">
    <property type="term" value="F:RNA binding"/>
    <property type="evidence" value="ECO:0007669"/>
    <property type="project" value="TreeGrafter"/>
</dbReference>
<dbReference type="GO" id="GO:0006412">
    <property type="term" value="P:translation"/>
    <property type="evidence" value="ECO:0007669"/>
    <property type="project" value="InterPro"/>
</dbReference>
<evidence type="ECO:0000256" key="2">
    <source>
        <dbReference type="ARBA" id="ARBA00022980"/>
    </source>
</evidence>
<comment type="caution">
    <text evidence="5">The sequence shown here is derived from an EMBL/GenBank/DDBJ whole genome shotgun (WGS) entry which is preliminary data.</text>
</comment>
<sequence>METARNVKDVSPHEFVKAYAAHLKRSGHEARRGRSSSKTQKQQKMETARNVKDVSPHEFVKAYAAHLKRSGHVELPEWTDLVKTATFKELAPYDPDWYYIRAGVSPSFTSSSLHPPPPPPDCHSLCFL</sequence>
<proteinExistence type="inferred from homology"/>
<dbReference type="EMBL" id="PKMF04000073">
    <property type="protein sequence ID" value="KAK7852690.1"/>
    <property type="molecule type" value="Genomic_DNA"/>
</dbReference>
<dbReference type="InterPro" id="IPR036388">
    <property type="entry name" value="WH-like_DNA-bd_sf"/>
</dbReference>
<gene>
    <name evidence="5" type="primary">RPS19C</name>
    <name evidence="5" type="ORF">CFP56_038253</name>
</gene>
<dbReference type="GO" id="GO:0000028">
    <property type="term" value="P:ribosomal small subunit assembly"/>
    <property type="evidence" value="ECO:0007669"/>
    <property type="project" value="TreeGrafter"/>
</dbReference>
<dbReference type="PANTHER" id="PTHR11710">
    <property type="entry name" value="40S RIBOSOMAL PROTEIN S19"/>
    <property type="match status" value="1"/>
</dbReference>
<accession>A0AAW0LMY3</accession>
<evidence type="ECO:0000256" key="1">
    <source>
        <dbReference type="ARBA" id="ARBA00010014"/>
    </source>
</evidence>
<dbReference type="SUPFAM" id="SSF46785">
    <property type="entry name" value="Winged helix' DNA-binding domain"/>
    <property type="match status" value="1"/>
</dbReference>
<feature type="region of interest" description="Disordered" evidence="4">
    <location>
        <begin position="23"/>
        <end position="53"/>
    </location>
</feature>
<dbReference type="PANTHER" id="PTHR11710:SF0">
    <property type="entry name" value="40S RIBOSOMAL PROTEIN S19"/>
    <property type="match status" value="1"/>
</dbReference>
<evidence type="ECO:0000313" key="6">
    <source>
        <dbReference type="Proteomes" id="UP000237347"/>
    </source>
</evidence>
<keyword evidence="2 5" id="KW-0689">Ribosomal protein</keyword>
<keyword evidence="6" id="KW-1185">Reference proteome</keyword>
<dbReference type="Pfam" id="PF01090">
    <property type="entry name" value="Ribosomal_S19e"/>
    <property type="match status" value="1"/>
</dbReference>
<dbReference type="AlphaFoldDB" id="A0AAW0LMY3"/>
<dbReference type="SMART" id="SM01413">
    <property type="entry name" value="Ribosomal_S19e"/>
    <property type="match status" value="1"/>
</dbReference>
<dbReference type="Gene3D" id="1.10.10.10">
    <property type="entry name" value="Winged helix-like DNA-binding domain superfamily/Winged helix DNA-binding domain"/>
    <property type="match status" value="1"/>
</dbReference>
<evidence type="ECO:0000256" key="3">
    <source>
        <dbReference type="ARBA" id="ARBA00023274"/>
    </source>
</evidence>
<dbReference type="GO" id="GO:0003735">
    <property type="term" value="F:structural constituent of ribosome"/>
    <property type="evidence" value="ECO:0007669"/>
    <property type="project" value="InterPro"/>
</dbReference>
<comment type="similarity">
    <text evidence="1">Belongs to the eukaryotic ribosomal protein eS19 family.</text>
</comment>
<keyword evidence="3" id="KW-0687">Ribonucleoprotein</keyword>
<dbReference type="InterPro" id="IPR036390">
    <property type="entry name" value="WH_DNA-bd_sf"/>
</dbReference>
<organism evidence="5 6">
    <name type="scientific">Quercus suber</name>
    <name type="common">Cork oak</name>
    <dbReference type="NCBI Taxonomy" id="58331"/>
    <lineage>
        <taxon>Eukaryota</taxon>
        <taxon>Viridiplantae</taxon>
        <taxon>Streptophyta</taxon>
        <taxon>Embryophyta</taxon>
        <taxon>Tracheophyta</taxon>
        <taxon>Spermatophyta</taxon>
        <taxon>Magnoliopsida</taxon>
        <taxon>eudicotyledons</taxon>
        <taxon>Gunneridae</taxon>
        <taxon>Pentapetalae</taxon>
        <taxon>rosids</taxon>
        <taxon>fabids</taxon>
        <taxon>Fagales</taxon>
        <taxon>Fagaceae</taxon>
        <taxon>Quercus</taxon>
    </lineage>
</organism>
<evidence type="ECO:0000313" key="5">
    <source>
        <dbReference type="EMBL" id="KAK7852690.1"/>
    </source>
</evidence>
<evidence type="ECO:0000256" key="4">
    <source>
        <dbReference type="SAM" id="MobiDB-lite"/>
    </source>
</evidence>
<dbReference type="Proteomes" id="UP000237347">
    <property type="component" value="Unassembled WGS sequence"/>
</dbReference>
<protein>
    <submittedName>
        <fullName evidence="5">40s ribosomal protein s19-3</fullName>
    </submittedName>
</protein>
<dbReference type="GO" id="GO:0022627">
    <property type="term" value="C:cytosolic small ribosomal subunit"/>
    <property type="evidence" value="ECO:0007669"/>
    <property type="project" value="TreeGrafter"/>
</dbReference>
<reference evidence="5 6" key="1">
    <citation type="journal article" date="2018" name="Sci. Data">
        <title>The draft genome sequence of cork oak.</title>
        <authorList>
            <person name="Ramos A.M."/>
            <person name="Usie A."/>
            <person name="Barbosa P."/>
            <person name="Barros P.M."/>
            <person name="Capote T."/>
            <person name="Chaves I."/>
            <person name="Simoes F."/>
            <person name="Abreu I."/>
            <person name="Carrasquinho I."/>
            <person name="Faro C."/>
            <person name="Guimaraes J.B."/>
            <person name="Mendonca D."/>
            <person name="Nobrega F."/>
            <person name="Rodrigues L."/>
            <person name="Saibo N.J.M."/>
            <person name="Varela M.C."/>
            <person name="Egas C."/>
            <person name="Matos J."/>
            <person name="Miguel C.M."/>
            <person name="Oliveira M.M."/>
            <person name="Ricardo C.P."/>
            <person name="Goncalves S."/>
        </authorList>
    </citation>
    <scope>NUCLEOTIDE SEQUENCE [LARGE SCALE GENOMIC DNA]</scope>
    <source>
        <strain evidence="6">cv. HL8</strain>
    </source>
</reference>
<name>A0AAW0LMY3_QUESU</name>
<feature type="compositionally biased region" description="Basic and acidic residues" evidence="4">
    <location>
        <begin position="43"/>
        <end position="53"/>
    </location>
</feature>